<organism evidence="2 3">
    <name type="scientific">Phyllosticta citriasiana</name>
    <dbReference type="NCBI Taxonomy" id="595635"/>
    <lineage>
        <taxon>Eukaryota</taxon>
        <taxon>Fungi</taxon>
        <taxon>Dikarya</taxon>
        <taxon>Ascomycota</taxon>
        <taxon>Pezizomycotina</taxon>
        <taxon>Dothideomycetes</taxon>
        <taxon>Dothideomycetes incertae sedis</taxon>
        <taxon>Botryosphaeriales</taxon>
        <taxon>Phyllostictaceae</taxon>
        <taxon>Phyllosticta</taxon>
    </lineage>
</organism>
<keyword evidence="1" id="KW-0732">Signal</keyword>
<evidence type="ECO:0000313" key="2">
    <source>
        <dbReference type="EMBL" id="KAK7521795.1"/>
    </source>
</evidence>
<dbReference type="Proteomes" id="UP001363622">
    <property type="component" value="Unassembled WGS sequence"/>
</dbReference>
<keyword evidence="3" id="KW-1185">Reference proteome</keyword>
<evidence type="ECO:0000313" key="3">
    <source>
        <dbReference type="Proteomes" id="UP001363622"/>
    </source>
</evidence>
<comment type="caution">
    <text evidence="2">The sequence shown here is derived from an EMBL/GenBank/DDBJ whole genome shotgun (WGS) entry which is preliminary data.</text>
</comment>
<proteinExistence type="predicted"/>
<reference evidence="2 3" key="1">
    <citation type="submission" date="2024-04" db="EMBL/GenBank/DDBJ databases">
        <title>Phyllosticta paracitricarpa is synonymous to the EU quarantine fungus P. citricarpa based on phylogenomic analyses.</title>
        <authorList>
            <consortium name="Lawrence Berkeley National Laboratory"/>
            <person name="Van Ingen-Buijs V.A."/>
            <person name="Van Westerhoven A.C."/>
            <person name="Haridas S."/>
            <person name="Skiadas P."/>
            <person name="Martin F."/>
            <person name="Groenewald J.Z."/>
            <person name="Crous P.W."/>
            <person name="Seidl M.F."/>
        </authorList>
    </citation>
    <scope>NUCLEOTIDE SEQUENCE [LARGE SCALE GENOMIC DNA]</scope>
    <source>
        <strain evidence="2 3">CBS 123371</strain>
    </source>
</reference>
<evidence type="ECO:0008006" key="4">
    <source>
        <dbReference type="Google" id="ProtNLM"/>
    </source>
</evidence>
<accession>A0ABR1KYT0</accession>
<evidence type="ECO:0000256" key="1">
    <source>
        <dbReference type="SAM" id="SignalP"/>
    </source>
</evidence>
<protein>
    <recommendedName>
        <fullName evidence="4">Secreted protein</fullName>
    </recommendedName>
</protein>
<feature type="signal peptide" evidence="1">
    <location>
        <begin position="1"/>
        <end position="24"/>
    </location>
</feature>
<gene>
    <name evidence="2" type="ORF">IWZ03DRAFT_101687</name>
</gene>
<feature type="chain" id="PRO_5046734153" description="Secreted protein" evidence="1">
    <location>
        <begin position="25"/>
        <end position="83"/>
    </location>
</feature>
<dbReference type="EMBL" id="JBBPHU010000002">
    <property type="protein sequence ID" value="KAK7521795.1"/>
    <property type="molecule type" value="Genomic_DNA"/>
</dbReference>
<sequence length="83" mass="9663">MQRPPFFLFIYLFFFSESPRTSVSANTKKETTTMPYRLARTNTRPARGREWREEDDVLGTARRVLGRTVPRGLCRQLRGAPSI</sequence>
<name>A0ABR1KYT0_9PEZI</name>